<accession>A0A939DRL7</accession>
<gene>
    <name evidence="1" type="ORF">J0A66_20095</name>
</gene>
<organism evidence="1 2">
    <name type="scientific">Bowmanella dokdonensis</name>
    <dbReference type="NCBI Taxonomy" id="751969"/>
    <lineage>
        <taxon>Bacteria</taxon>
        <taxon>Pseudomonadati</taxon>
        <taxon>Pseudomonadota</taxon>
        <taxon>Gammaproteobacteria</taxon>
        <taxon>Alteromonadales</taxon>
        <taxon>Alteromonadaceae</taxon>
        <taxon>Bowmanella</taxon>
    </lineage>
</organism>
<reference evidence="1" key="1">
    <citation type="submission" date="2021-03" db="EMBL/GenBank/DDBJ databases">
        <title>novel species isolated from a fishpond in China.</title>
        <authorList>
            <person name="Lu H."/>
            <person name="Cai Z."/>
        </authorList>
    </citation>
    <scope>NUCLEOTIDE SEQUENCE</scope>
    <source>
        <strain evidence="1">JCM 30855</strain>
    </source>
</reference>
<protein>
    <submittedName>
        <fullName evidence="1">Uncharacterized protein</fullName>
    </submittedName>
</protein>
<evidence type="ECO:0000313" key="2">
    <source>
        <dbReference type="Proteomes" id="UP000664654"/>
    </source>
</evidence>
<dbReference type="RefSeq" id="WP_206575655.1">
    <property type="nucleotide sequence ID" value="NZ_JAFKCV010000020.1"/>
</dbReference>
<dbReference type="Proteomes" id="UP000664654">
    <property type="component" value="Unassembled WGS sequence"/>
</dbReference>
<dbReference type="EMBL" id="JAFKCV010000020">
    <property type="protein sequence ID" value="MBN7827542.1"/>
    <property type="molecule type" value="Genomic_DNA"/>
</dbReference>
<sequence>MNDVSEEQRKMMEEHGIRSETKVIYWYKEHSYEKLQHALDYAALESRRTPSKIRSG</sequence>
<name>A0A939DRL7_9ALTE</name>
<proteinExistence type="predicted"/>
<keyword evidence="2" id="KW-1185">Reference proteome</keyword>
<evidence type="ECO:0000313" key="1">
    <source>
        <dbReference type="EMBL" id="MBN7827542.1"/>
    </source>
</evidence>
<comment type="caution">
    <text evidence="1">The sequence shown here is derived from an EMBL/GenBank/DDBJ whole genome shotgun (WGS) entry which is preliminary data.</text>
</comment>
<dbReference type="AlphaFoldDB" id="A0A939DRL7"/>